<dbReference type="RefSeq" id="WP_054873433.1">
    <property type="nucleotide sequence ID" value="NZ_LKET01000014.1"/>
</dbReference>
<dbReference type="STRING" id="36849.OXPF_02860"/>
<gene>
    <name evidence="6" type="primary">mccB</name>
    <name evidence="6" type="ORF">OXPF_02860</name>
</gene>
<name>A0A0N8NTZ1_9CLOT</name>
<dbReference type="Pfam" id="PF01053">
    <property type="entry name" value="Cys_Met_Meta_PP"/>
    <property type="match status" value="1"/>
</dbReference>
<dbReference type="FunFam" id="3.90.1150.10:FF:000033">
    <property type="entry name" value="Cystathionine gamma-synthase"/>
    <property type="match status" value="1"/>
</dbReference>
<dbReference type="InterPro" id="IPR015424">
    <property type="entry name" value="PyrdxlP-dep_Trfase"/>
</dbReference>
<dbReference type="AlphaFoldDB" id="A0A0N8NTZ1"/>
<dbReference type="GO" id="GO:0009086">
    <property type="term" value="P:methionine biosynthetic process"/>
    <property type="evidence" value="ECO:0007669"/>
    <property type="project" value="UniProtKB-ARBA"/>
</dbReference>
<evidence type="ECO:0000256" key="3">
    <source>
        <dbReference type="ARBA" id="ARBA00022898"/>
    </source>
</evidence>
<sequence length="383" mass="42967">MKEDYYCIDTQVVHGYKGYDEKTGAISFPIYQSATFRHPGLNQSTGYDYSRLQNPTREELEKTIAKLESGKEGLAFSTGMAAITAIATIFSAGDHIIISDDLYGGTYRLFEEIYKKYGIETSYLNTSNLETMIQGIKNNTKAILIETPSNPMMKVTDIAEVVKTAKQKGILTIVDNTFLTPYYQKPLNFGVDIVVHSGTKYLGGHNDTLAGLIVVNDEELIERFRFIQKSTGAVLSPFDSWLILRGIKTLAIRMDKQQNNALEIAKWLHENNEVEKVYYVGLPWHDEYQVSIKQATGFGSMISFTVKSVEMVAKILKNVKVITFAESLGGVESLITYPYVQTHEAIPVEMRNRLGVTDKLLRLSIGIENVTDLIKDLEQAIGR</sequence>
<dbReference type="InterPro" id="IPR015422">
    <property type="entry name" value="PyrdxlP-dep_Trfase_small"/>
</dbReference>
<dbReference type="Gene3D" id="3.90.1150.10">
    <property type="entry name" value="Aspartate Aminotransferase, domain 1"/>
    <property type="match status" value="1"/>
</dbReference>
<dbReference type="GO" id="GO:0030170">
    <property type="term" value="F:pyridoxal phosphate binding"/>
    <property type="evidence" value="ECO:0007669"/>
    <property type="project" value="InterPro"/>
</dbReference>
<dbReference type="InterPro" id="IPR054542">
    <property type="entry name" value="Cys_met_metab_PP"/>
</dbReference>
<dbReference type="PIRSF" id="PIRSF001434">
    <property type="entry name" value="CGS"/>
    <property type="match status" value="1"/>
</dbReference>
<keyword evidence="7" id="KW-1185">Reference proteome</keyword>
<dbReference type="OrthoDB" id="9780685at2"/>
<reference evidence="6 7" key="1">
    <citation type="submission" date="2015-09" db="EMBL/GenBank/DDBJ databases">
        <title>Genome sequence of Oxobacter pfennigii DSM 3222.</title>
        <authorList>
            <person name="Poehlein A."/>
            <person name="Bengelsdorf F.R."/>
            <person name="Schiel-Bengelsdorf B."/>
            <person name="Duerre P."/>
            <person name="Daniel R."/>
        </authorList>
    </citation>
    <scope>NUCLEOTIDE SEQUENCE [LARGE SCALE GENOMIC DNA]</scope>
    <source>
        <strain evidence="6 7">DSM 3222</strain>
    </source>
</reference>
<dbReference type="GO" id="GO:0005737">
    <property type="term" value="C:cytoplasm"/>
    <property type="evidence" value="ECO:0007669"/>
    <property type="project" value="TreeGrafter"/>
</dbReference>
<organism evidence="6 7">
    <name type="scientific">Oxobacter pfennigii</name>
    <dbReference type="NCBI Taxonomy" id="36849"/>
    <lineage>
        <taxon>Bacteria</taxon>
        <taxon>Bacillati</taxon>
        <taxon>Bacillota</taxon>
        <taxon>Clostridia</taxon>
        <taxon>Eubacteriales</taxon>
        <taxon>Clostridiaceae</taxon>
        <taxon>Oxobacter</taxon>
    </lineage>
</organism>
<evidence type="ECO:0000256" key="4">
    <source>
        <dbReference type="PIRSR" id="PIRSR001434-2"/>
    </source>
</evidence>
<dbReference type="PANTHER" id="PTHR11808">
    <property type="entry name" value="TRANS-SULFURATION ENZYME FAMILY MEMBER"/>
    <property type="match status" value="1"/>
</dbReference>
<evidence type="ECO:0000313" key="7">
    <source>
        <dbReference type="Proteomes" id="UP000050326"/>
    </source>
</evidence>
<dbReference type="PANTHER" id="PTHR11808:SF90">
    <property type="entry name" value="CYSTATHIONINE GAMMA-SYNTHASE"/>
    <property type="match status" value="1"/>
</dbReference>
<dbReference type="PROSITE" id="PS00868">
    <property type="entry name" value="CYS_MET_METAB_PP"/>
    <property type="match status" value="1"/>
</dbReference>
<dbReference type="SUPFAM" id="SSF53383">
    <property type="entry name" value="PLP-dependent transferases"/>
    <property type="match status" value="1"/>
</dbReference>
<comment type="caution">
    <text evidence="6">The sequence shown here is derived from an EMBL/GenBank/DDBJ whole genome shotgun (WGS) entry which is preliminary data.</text>
</comment>
<evidence type="ECO:0000256" key="1">
    <source>
        <dbReference type="ARBA" id="ARBA00001933"/>
    </source>
</evidence>
<dbReference type="EC" id="4.4.1.2" evidence="6"/>
<comment type="cofactor">
    <cofactor evidence="1 5">
        <name>pyridoxal 5'-phosphate</name>
        <dbReference type="ChEBI" id="CHEBI:597326"/>
    </cofactor>
</comment>
<accession>A0A0N8NTZ1</accession>
<dbReference type="InterPro" id="IPR000277">
    <property type="entry name" value="Cys/Met-Metab_PyrdxlP-dep_enz"/>
</dbReference>
<dbReference type="Gene3D" id="3.40.640.10">
    <property type="entry name" value="Type I PLP-dependent aspartate aminotransferase-like (Major domain)"/>
    <property type="match status" value="1"/>
</dbReference>
<evidence type="ECO:0000313" key="6">
    <source>
        <dbReference type="EMBL" id="KPU46176.1"/>
    </source>
</evidence>
<dbReference type="EC" id="4.4.1.1" evidence="6"/>
<dbReference type="Proteomes" id="UP000050326">
    <property type="component" value="Unassembled WGS sequence"/>
</dbReference>
<dbReference type="GO" id="GO:0019346">
    <property type="term" value="P:transsulfuration"/>
    <property type="evidence" value="ECO:0007669"/>
    <property type="project" value="InterPro"/>
</dbReference>
<keyword evidence="3 4" id="KW-0663">Pyridoxal phosphate</keyword>
<evidence type="ECO:0000256" key="5">
    <source>
        <dbReference type="RuleBase" id="RU362118"/>
    </source>
</evidence>
<dbReference type="PATRIC" id="fig|36849.3.peg.312"/>
<dbReference type="InterPro" id="IPR015421">
    <property type="entry name" value="PyrdxlP-dep_Trfase_major"/>
</dbReference>
<feature type="modified residue" description="N6-(pyridoxal phosphate)lysine" evidence="4">
    <location>
        <position position="200"/>
    </location>
</feature>
<dbReference type="GO" id="GO:0047982">
    <property type="term" value="F:homocysteine desulfhydrase activity"/>
    <property type="evidence" value="ECO:0007669"/>
    <property type="project" value="UniProtKB-EC"/>
</dbReference>
<protein>
    <submittedName>
        <fullName evidence="6">Cystathionine gamma-lyase</fullName>
        <ecNumber evidence="6">4.4.1.1</ecNumber>
        <ecNumber evidence="6">4.4.1.2</ecNumber>
    </submittedName>
</protein>
<dbReference type="FunFam" id="3.40.640.10:FF:000009">
    <property type="entry name" value="Cystathionine gamma-synthase homolog"/>
    <property type="match status" value="1"/>
</dbReference>
<proteinExistence type="inferred from homology"/>
<dbReference type="EMBL" id="LKET01000014">
    <property type="protein sequence ID" value="KPU46176.1"/>
    <property type="molecule type" value="Genomic_DNA"/>
</dbReference>
<keyword evidence="6" id="KW-0456">Lyase</keyword>
<comment type="similarity">
    <text evidence="2 5">Belongs to the trans-sulfuration enzymes family.</text>
</comment>
<evidence type="ECO:0000256" key="2">
    <source>
        <dbReference type="ARBA" id="ARBA00009077"/>
    </source>
</evidence>
<dbReference type="CDD" id="cd00614">
    <property type="entry name" value="CGS_like"/>
    <property type="match status" value="1"/>
</dbReference>